<dbReference type="GO" id="GO:0016020">
    <property type="term" value="C:membrane"/>
    <property type="evidence" value="ECO:0007669"/>
    <property type="project" value="InterPro"/>
</dbReference>
<feature type="transmembrane region" description="Helical" evidence="1">
    <location>
        <begin position="7"/>
        <end position="29"/>
    </location>
</feature>
<dbReference type="InterPro" id="IPR003425">
    <property type="entry name" value="CCB3/YggT"/>
</dbReference>
<keyword evidence="1" id="KW-1133">Transmembrane helix</keyword>
<evidence type="ECO:0000256" key="1">
    <source>
        <dbReference type="SAM" id="Phobius"/>
    </source>
</evidence>
<sequence>MQIIWALIYIALTLFQVLLILRIVFDVVQMFARSWRPRGIALVLASAVYRFTDPPMRWLKSRIKPLDLGGMRLDLAFIVLYIAVWVAMLIVRSLAAATA</sequence>
<feature type="transmembrane region" description="Helical" evidence="1">
    <location>
        <begin position="73"/>
        <end position="95"/>
    </location>
</feature>
<keyword evidence="1" id="KW-0472">Membrane</keyword>
<dbReference type="AlphaFoldDB" id="A0A5A7NU69"/>
<dbReference type="Proteomes" id="UP000325307">
    <property type="component" value="Unassembled WGS sequence"/>
</dbReference>
<proteinExistence type="predicted"/>
<gene>
    <name evidence="2" type="ORF">NCCP1664_28750</name>
</gene>
<reference evidence="2 3" key="1">
    <citation type="submission" date="2019-09" db="EMBL/GenBank/DDBJ databases">
        <title>Arthrobacter zafarii sp. nov., a moderately thermotolerant and halotolerant actinobacterium isolated from Cholistan desert soil of Pakistan.</title>
        <authorList>
            <person name="Amin A."/>
            <person name="Ahmed I."/>
            <person name="Khalid N."/>
            <person name="Schumann P."/>
            <person name="Busse H.J."/>
            <person name="Khan I.U."/>
            <person name="Li S."/>
            <person name="Li W.J."/>
        </authorList>
    </citation>
    <scope>NUCLEOTIDE SEQUENCE [LARGE SCALE GENOMIC DNA]</scope>
    <source>
        <strain evidence="2 3">NCCP-1664</strain>
    </source>
</reference>
<organism evidence="2 3">
    <name type="scientific">Zafaria cholistanensis</name>
    <dbReference type="NCBI Taxonomy" id="1682741"/>
    <lineage>
        <taxon>Bacteria</taxon>
        <taxon>Bacillati</taxon>
        <taxon>Actinomycetota</taxon>
        <taxon>Actinomycetes</taxon>
        <taxon>Micrococcales</taxon>
        <taxon>Micrococcaceae</taxon>
        <taxon>Zafaria</taxon>
    </lineage>
</organism>
<dbReference type="EMBL" id="BKDJ01000023">
    <property type="protein sequence ID" value="GER24380.1"/>
    <property type="molecule type" value="Genomic_DNA"/>
</dbReference>
<protein>
    <submittedName>
        <fullName evidence="2">Hemolysin</fullName>
    </submittedName>
</protein>
<dbReference type="Pfam" id="PF02325">
    <property type="entry name" value="CCB3_YggT"/>
    <property type="match status" value="1"/>
</dbReference>
<keyword evidence="3" id="KW-1185">Reference proteome</keyword>
<comment type="caution">
    <text evidence="2">The sequence shown here is derived from an EMBL/GenBank/DDBJ whole genome shotgun (WGS) entry which is preliminary data.</text>
</comment>
<evidence type="ECO:0000313" key="2">
    <source>
        <dbReference type="EMBL" id="GER24380.1"/>
    </source>
</evidence>
<name>A0A5A7NU69_9MICC</name>
<keyword evidence="1" id="KW-0812">Transmembrane</keyword>
<dbReference type="OrthoDB" id="3216131at2"/>
<evidence type="ECO:0000313" key="3">
    <source>
        <dbReference type="Proteomes" id="UP000325307"/>
    </source>
</evidence>
<dbReference type="RefSeq" id="WP_149957968.1">
    <property type="nucleotide sequence ID" value="NZ_BKDJ01000023.1"/>
</dbReference>
<accession>A0A5A7NU69</accession>